<sequence>MKERELVWKDSVGSSAKPARRMHAYHLYEGRIRQCAALTLLVTAVKLAPIPIGFT</sequence>
<organism evidence="1 2">
    <name type="scientific">Cupriavidus taiwanensis</name>
    <dbReference type="NCBI Taxonomy" id="164546"/>
    <lineage>
        <taxon>Bacteria</taxon>
        <taxon>Pseudomonadati</taxon>
        <taxon>Pseudomonadota</taxon>
        <taxon>Betaproteobacteria</taxon>
        <taxon>Burkholderiales</taxon>
        <taxon>Burkholderiaceae</taxon>
        <taxon>Cupriavidus</taxon>
    </lineage>
</organism>
<name>A0A976FSN3_9BURK</name>
<dbReference type="EMBL" id="OFSN01000027">
    <property type="protein sequence ID" value="SOY76397.1"/>
    <property type="molecule type" value="Genomic_DNA"/>
</dbReference>
<proteinExistence type="predicted"/>
<comment type="caution">
    <text evidence="1">The sequence shown here is derived from an EMBL/GenBank/DDBJ whole genome shotgun (WGS) entry which is preliminary data.</text>
</comment>
<protein>
    <submittedName>
        <fullName evidence="1">Uncharacterized protein</fullName>
    </submittedName>
</protein>
<evidence type="ECO:0000313" key="1">
    <source>
        <dbReference type="EMBL" id="SOY76397.1"/>
    </source>
</evidence>
<gene>
    <name evidence="1" type="ORF">CBM2586_B90289</name>
</gene>
<evidence type="ECO:0000313" key="2">
    <source>
        <dbReference type="Proteomes" id="UP000257016"/>
    </source>
</evidence>
<accession>A0A976FSN3</accession>
<reference evidence="1 2" key="1">
    <citation type="submission" date="2018-01" db="EMBL/GenBank/DDBJ databases">
        <authorList>
            <person name="Clerissi C."/>
        </authorList>
    </citation>
    <scope>NUCLEOTIDE SEQUENCE [LARGE SCALE GENOMIC DNA]</scope>
    <source>
        <strain evidence="1">Cupriavidus taiwanensis LMG 19430</strain>
    </source>
</reference>
<dbReference type="AlphaFoldDB" id="A0A976FSN3"/>
<dbReference type="Proteomes" id="UP000257016">
    <property type="component" value="Unassembled WGS sequence"/>
</dbReference>